<organism evidence="2 3">
    <name type="scientific">Marinospirillum celere</name>
    <dbReference type="NCBI Taxonomy" id="1122252"/>
    <lineage>
        <taxon>Bacteria</taxon>
        <taxon>Pseudomonadati</taxon>
        <taxon>Pseudomonadota</taxon>
        <taxon>Gammaproteobacteria</taxon>
        <taxon>Oceanospirillales</taxon>
        <taxon>Oceanospirillaceae</taxon>
        <taxon>Marinospirillum</taxon>
    </lineage>
</organism>
<feature type="region of interest" description="Disordered" evidence="1">
    <location>
        <begin position="125"/>
        <end position="152"/>
    </location>
</feature>
<sequence length="391" mass="45361">MLIDFFQEVRAAGVPATPRELLDLVRALEADLVFADEEDFYLLARTCLVKDEKYYDRFDLAFSSYFQGIGSLDELLEKVIPDDWLRKTFEKYLSDEEKEKIKSLGSLEKLMDEFKKRLEEQEKRHAGGNKWVGTGGTSPFGHSGYHPEGIRVGGESKNRRAVKVWEKREFRNLDDSQSLGNRNIQVALKRLRQFARTGANEELDLDGTIKATARNAGHLDLKMVREKHNSVKVLLLLDVGGSMDDHIEMLEELFTACRTEFKHLEHYYFHNCLYESVWKDNNRRFNERTPTVDLLHKYGPDYKVIFVGDASMSPYEVAMPGGSVEHFNEEPGQAWIKRVTDTWDKVVWLNPVPRKYWEYTQSIGMLRQLMGDRMYPLTLEGLDAAMRELVK</sequence>
<protein>
    <recommendedName>
        <fullName evidence="4">VWA domain containing CoxE-like protein</fullName>
    </recommendedName>
</protein>
<dbReference type="RefSeq" id="WP_091958160.1">
    <property type="nucleotide sequence ID" value="NZ_FOLH01000001.1"/>
</dbReference>
<proteinExistence type="predicted"/>
<dbReference type="STRING" id="1122252.SAMN05660443_0318"/>
<dbReference type="EMBL" id="FOLH01000001">
    <property type="protein sequence ID" value="SFB81751.1"/>
    <property type="molecule type" value="Genomic_DNA"/>
</dbReference>
<dbReference type="PANTHER" id="PTHR39338">
    <property type="entry name" value="BLL5662 PROTEIN-RELATED"/>
    <property type="match status" value="1"/>
</dbReference>
<dbReference type="Pfam" id="PF05762">
    <property type="entry name" value="VWA_CoxE"/>
    <property type="match status" value="1"/>
</dbReference>
<dbReference type="AlphaFoldDB" id="A0A1I1E3J9"/>
<reference evidence="2 3" key="1">
    <citation type="submission" date="2016-10" db="EMBL/GenBank/DDBJ databases">
        <authorList>
            <person name="de Groot N.N."/>
        </authorList>
    </citation>
    <scope>NUCLEOTIDE SEQUENCE [LARGE SCALE GENOMIC DNA]</scope>
    <source>
        <strain evidence="2 3">DSM 18438</strain>
    </source>
</reference>
<gene>
    <name evidence="2" type="ORF">SAMN05660443_0318</name>
</gene>
<dbReference type="InterPro" id="IPR008912">
    <property type="entry name" value="Uncharacterised_CoxE"/>
</dbReference>
<dbReference type="OrthoDB" id="9764216at2"/>
<keyword evidence="3" id="KW-1185">Reference proteome</keyword>
<accession>A0A1I1E3J9</accession>
<dbReference type="PANTHER" id="PTHR39338:SF7">
    <property type="entry name" value="BLL6692 PROTEIN"/>
    <property type="match status" value="1"/>
</dbReference>
<evidence type="ECO:0000313" key="2">
    <source>
        <dbReference type="EMBL" id="SFB81751.1"/>
    </source>
</evidence>
<name>A0A1I1E3J9_9GAMM</name>
<evidence type="ECO:0000313" key="3">
    <source>
        <dbReference type="Proteomes" id="UP000199058"/>
    </source>
</evidence>
<evidence type="ECO:0008006" key="4">
    <source>
        <dbReference type="Google" id="ProtNLM"/>
    </source>
</evidence>
<evidence type="ECO:0000256" key="1">
    <source>
        <dbReference type="SAM" id="MobiDB-lite"/>
    </source>
</evidence>
<dbReference type="Proteomes" id="UP000199058">
    <property type="component" value="Unassembled WGS sequence"/>
</dbReference>